<dbReference type="Proteomes" id="UP000295345">
    <property type="component" value="Unassembled WGS sequence"/>
</dbReference>
<gene>
    <name evidence="1" type="ORF">E1283_00050</name>
</gene>
<accession>A0A4R4TYX2</accession>
<keyword evidence="2" id="KW-1185">Reference proteome</keyword>
<evidence type="ECO:0000313" key="2">
    <source>
        <dbReference type="Proteomes" id="UP000295345"/>
    </source>
</evidence>
<proteinExistence type="predicted"/>
<sequence length="132" mass="14312">MEQPGIRLGDGDVWLELARTDADSWRITADWCSSLTADFAADLSITEVMDFVTRMLARLRAPSGVRFSAAVTSGRNNPLTLKAEPVGDGFAFFVRLTPNGDDGACHVQMEIDPIATSELREKFDALHAALAA</sequence>
<organism evidence="1 2">
    <name type="scientific">Streptomyces hainanensis</name>
    <dbReference type="NCBI Taxonomy" id="402648"/>
    <lineage>
        <taxon>Bacteria</taxon>
        <taxon>Bacillati</taxon>
        <taxon>Actinomycetota</taxon>
        <taxon>Actinomycetes</taxon>
        <taxon>Kitasatosporales</taxon>
        <taxon>Streptomycetaceae</taxon>
        <taxon>Streptomyces</taxon>
    </lineage>
</organism>
<dbReference type="EMBL" id="SMKI01000001">
    <property type="protein sequence ID" value="TDC80493.1"/>
    <property type="molecule type" value="Genomic_DNA"/>
</dbReference>
<dbReference type="RefSeq" id="WP_132815156.1">
    <property type="nucleotide sequence ID" value="NZ_SMKI01000001.1"/>
</dbReference>
<name>A0A4R4TYX2_9ACTN</name>
<reference evidence="1 2" key="1">
    <citation type="submission" date="2019-03" db="EMBL/GenBank/DDBJ databases">
        <title>Draft genome sequences of novel Actinobacteria.</title>
        <authorList>
            <person name="Sahin N."/>
            <person name="Ay H."/>
            <person name="Saygin H."/>
        </authorList>
    </citation>
    <scope>NUCLEOTIDE SEQUENCE [LARGE SCALE GENOMIC DNA]</scope>
    <source>
        <strain evidence="1 2">DSM 41900</strain>
    </source>
</reference>
<evidence type="ECO:0000313" key="1">
    <source>
        <dbReference type="EMBL" id="TDC80493.1"/>
    </source>
</evidence>
<protein>
    <submittedName>
        <fullName evidence="1">Uncharacterized protein</fullName>
    </submittedName>
</protein>
<dbReference type="OrthoDB" id="4315973at2"/>
<comment type="caution">
    <text evidence="1">The sequence shown here is derived from an EMBL/GenBank/DDBJ whole genome shotgun (WGS) entry which is preliminary data.</text>
</comment>
<dbReference type="AlphaFoldDB" id="A0A4R4TYX2"/>